<protein>
    <submittedName>
        <fullName evidence="1">Uncharacterized protein</fullName>
    </submittedName>
</protein>
<gene>
    <name evidence="1" type="ORF">FRT60_23690</name>
</gene>
<dbReference type="Proteomes" id="UP000432048">
    <property type="component" value="Unassembled WGS sequence"/>
</dbReference>
<dbReference type="AlphaFoldDB" id="A0A646P4L3"/>
<organism evidence="1 2">
    <name type="scientific">Pseudomonas haemolytica</name>
    <dbReference type="NCBI Taxonomy" id="2600065"/>
    <lineage>
        <taxon>Bacteria</taxon>
        <taxon>Pseudomonadati</taxon>
        <taxon>Pseudomonadota</taxon>
        <taxon>Gammaproteobacteria</taxon>
        <taxon>Pseudomonadales</taxon>
        <taxon>Pseudomonadaceae</taxon>
        <taxon>Pseudomonas</taxon>
    </lineage>
</organism>
<reference evidence="1 2" key="1">
    <citation type="submission" date="2019-08" db="EMBL/GenBank/DDBJ databases">
        <title>Pseudomonas haemolytica sp. nov. isolated from raw milk and skim milk concentrate.</title>
        <authorList>
            <person name="Hofmann K."/>
            <person name="Huptas C."/>
            <person name="Doll E."/>
            <person name="Scherer S."/>
            <person name="Wenning M."/>
        </authorList>
    </citation>
    <scope>NUCLEOTIDE SEQUENCE [LARGE SCALE GENOMIC DNA]</scope>
    <source>
        <strain evidence="1 2">DSM 108988</strain>
    </source>
</reference>
<sequence length="87" mass="9685">MACDQGHPGSRARTRPGYRYHQLAAAVSQITARQLTHHNSKCGSGLARESGGSVNINVCWADAFASKPAPTFDLRYFEHFVRLTDWH</sequence>
<evidence type="ECO:0000313" key="2">
    <source>
        <dbReference type="Proteomes" id="UP000432048"/>
    </source>
</evidence>
<accession>A0A646P4L3</accession>
<name>A0A646P4L3_9PSED</name>
<dbReference type="EMBL" id="VOIX01000010">
    <property type="protein sequence ID" value="MRJ23302.1"/>
    <property type="molecule type" value="Genomic_DNA"/>
</dbReference>
<comment type="caution">
    <text evidence="1">The sequence shown here is derived from an EMBL/GenBank/DDBJ whole genome shotgun (WGS) entry which is preliminary data.</text>
</comment>
<evidence type="ECO:0000313" key="1">
    <source>
        <dbReference type="EMBL" id="MRJ23302.1"/>
    </source>
</evidence>
<proteinExistence type="predicted"/>